<evidence type="ECO:0000256" key="1">
    <source>
        <dbReference type="ARBA" id="ARBA00005854"/>
    </source>
</evidence>
<dbReference type="Proteomes" id="UP000182077">
    <property type="component" value="Unassembled WGS sequence"/>
</dbReference>
<dbReference type="PANTHER" id="PTHR43761:SF1">
    <property type="entry name" value="D-ISOMER SPECIFIC 2-HYDROXYACID DEHYDROGENASE CATALYTIC DOMAIN-CONTAINING PROTEIN-RELATED"/>
    <property type="match status" value="1"/>
</dbReference>
<dbReference type="InterPro" id="IPR006139">
    <property type="entry name" value="D-isomer_2_OHA_DH_cat_dom"/>
</dbReference>
<dbReference type="GO" id="GO:0051287">
    <property type="term" value="F:NAD binding"/>
    <property type="evidence" value="ECO:0007669"/>
    <property type="project" value="InterPro"/>
</dbReference>
<evidence type="ECO:0000313" key="8">
    <source>
        <dbReference type="Proteomes" id="UP000182077"/>
    </source>
</evidence>
<sequence>MNKFKKMVAIEPTKLLPEWDEKLEALAEEAIFYEDIPADTKTIIERIGDADCVLLSFTSFINQEVLEACPNIRYIGLCASLYSPENANVDIRYAKEKGILVTGVRDYGDEGVKEYAISELVRLLQGRGTAMWKEEPMELTDVKVGIVGMGTVGSLLAKTMKFFNMDVNYYSRTRKPMLEEDWSMTYYPLDQLLPEVDILITCLNKNVVLLDEKAFELFGVGKILMNVSIAPSHEIPALKQWLEKPGNFGFSDTEAGLGEAVIGMKNVFAGKNNAGLTSMAKVRLAQKVIQNIETFLND</sequence>
<dbReference type="PANTHER" id="PTHR43761">
    <property type="entry name" value="D-ISOMER SPECIFIC 2-HYDROXYACID DEHYDROGENASE FAMILY PROTEIN (AFU_ORTHOLOGUE AFUA_1G13630)"/>
    <property type="match status" value="1"/>
</dbReference>
<dbReference type="SUPFAM" id="SSF51735">
    <property type="entry name" value="NAD(P)-binding Rossmann-fold domains"/>
    <property type="match status" value="1"/>
</dbReference>
<dbReference type="AlphaFoldDB" id="A0A1L8TP14"/>
<evidence type="ECO:0000259" key="6">
    <source>
        <dbReference type="Pfam" id="PF02826"/>
    </source>
</evidence>
<dbReference type="SUPFAM" id="SSF52283">
    <property type="entry name" value="Formate/glycerate dehydrogenase catalytic domain-like"/>
    <property type="match status" value="1"/>
</dbReference>
<comment type="similarity">
    <text evidence="1 4">Belongs to the D-isomer specific 2-hydroxyacid dehydrogenase family.</text>
</comment>
<name>A0A1L8TP14_9ENTE</name>
<evidence type="ECO:0000259" key="5">
    <source>
        <dbReference type="Pfam" id="PF00389"/>
    </source>
</evidence>
<reference evidence="7 8" key="1">
    <citation type="submission" date="2014-12" db="EMBL/GenBank/DDBJ databases">
        <title>Draft genome sequences of 29 type strains of Enterococci.</title>
        <authorList>
            <person name="Zhong Z."/>
            <person name="Sun Z."/>
            <person name="Liu W."/>
            <person name="Zhang W."/>
            <person name="Zhang H."/>
        </authorList>
    </citation>
    <scope>NUCLEOTIDE SEQUENCE [LARGE SCALE GENOMIC DNA]</scope>
    <source>
        <strain evidence="7 8">DSM 17122</strain>
    </source>
</reference>
<gene>
    <name evidence="7" type="ORF">RV04_GL001241</name>
</gene>
<dbReference type="Pfam" id="PF02826">
    <property type="entry name" value="2-Hacid_dh_C"/>
    <property type="match status" value="1"/>
</dbReference>
<keyword evidence="2 4" id="KW-0560">Oxidoreductase</keyword>
<feature type="domain" description="D-isomer specific 2-hydroxyacid dehydrogenase NAD-binding" evidence="6">
    <location>
        <begin position="133"/>
        <end position="244"/>
    </location>
</feature>
<evidence type="ECO:0000313" key="7">
    <source>
        <dbReference type="EMBL" id="OJG46075.1"/>
    </source>
</evidence>
<dbReference type="GO" id="GO:0016616">
    <property type="term" value="F:oxidoreductase activity, acting on the CH-OH group of donors, NAD or NADP as acceptor"/>
    <property type="evidence" value="ECO:0007669"/>
    <property type="project" value="InterPro"/>
</dbReference>
<dbReference type="RefSeq" id="WP_071857191.1">
    <property type="nucleotide sequence ID" value="NZ_JBHSHK010000001.1"/>
</dbReference>
<dbReference type="InterPro" id="IPR036291">
    <property type="entry name" value="NAD(P)-bd_dom_sf"/>
</dbReference>
<proteinExistence type="inferred from homology"/>
<organism evidence="7 8">
    <name type="scientific">Enterococcus hermanniensis</name>
    <dbReference type="NCBI Taxonomy" id="249189"/>
    <lineage>
        <taxon>Bacteria</taxon>
        <taxon>Bacillati</taxon>
        <taxon>Bacillota</taxon>
        <taxon>Bacilli</taxon>
        <taxon>Lactobacillales</taxon>
        <taxon>Enterococcaceae</taxon>
        <taxon>Enterococcus</taxon>
    </lineage>
</organism>
<evidence type="ECO:0008006" key="9">
    <source>
        <dbReference type="Google" id="ProtNLM"/>
    </source>
</evidence>
<keyword evidence="3" id="KW-0520">NAD</keyword>
<keyword evidence="8" id="KW-1185">Reference proteome</keyword>
<protein>
    <recommendedName>
        <fullName evidence="9">D-isomer specific 2-hydroxyacid dehydrogenase</fullName>
    </recommendedName>
</protein>
<accession>A0A1L8TP14</accession>
<dbReference type="EMBL" id="JXKQ01000003">
    <property type="protein sequence ID" value="OJG46075.1"/>
    <property type="molecule type" value="Genomic_DNA"/>
</dbReference>
<evidence type="ECO:0000256" key="4">
    <source>
        <dbReference type="RuleBase" id="RU003719"/>
    </source>
</evidence>
<dbReference type="Pfam" id="PF00389">
    <property type="entry name" value="2-Hacid_dh"/>
    <property type="match status" value="1"/>
</dbReference>
<dbReference type="InterPro" id="IPR050418">
    <property type="entry name" value="D-iso_2-hydroxyacid_DH_PdxB"/>
</dbReference>
<evidence type="ECO:0000256" key="2">
    <source>
        <dbReference type="ARBA" id="ARBA00023002"/>
    </source>
</evidence>
<dbReference type="STRING" id="249189.RV04_GL001241"/>
<dbReference type="InterPro" id="IPR006140">
    <property type="entry name" value="D-isomer_DH_NAD-bd"/>
</dbReference>
<feature type="domain" description="D-isomer specific 2-hydroxyacid dehydrogenase catalytic" evidence="5">
    <location>
        <begin position="23"/>
        <end position="297"/>
    </location>
</feature>
<evidence type="ECO:0000256" key="3">
    <source>
        <dbReference type="ARBA" id="ARBA00023027"/>
    </source>
</evidence>
<dbReference type="Gene3D" id="3.40.50.720">
    <property type="entry name" value="NAD(P)-binding Rossmann-like Domain"/>
    <property type="match status" value="2"/>
</dbReference>
<comment type="caution">
    <text evidence="7">The sequence shown here is derived from an EMBL/GenBank/DDBJ whole genome shotgun (WGS) entry which is preliminary data.</text>
</comment>
<dbReference type="OrthoDB" id="9805416at2"/>